<dbReference type="GO" id="GO:0016746">
    <property type="term" value="F:acyltransferase activity"/>
    <property type="evidence" value="ECO:0007669"/>
    <property type="project" value="UniProtKB-KW"/>
</dbReference>
<dbReference type="SUPFAM" id="SSF69593">
    <property type="entry name" value="Glycerol-3-phosphate (1)-acyltransferase"/>
    <property type="match status" value="1"/>
</dbReference>
<organism evidence="9 10">
    <name type="scientific">Sphingomonas arvum</name>
    <dbReference type="NCBI Taxonomy" id="2992113"/>
    <lineage>
        <taxon>Bacteria</taxon>
        <taxon>Pseudomonadati</taxon>
        <taxon>Pseudomonadota</taxon>
        <taxon>Alphaproteobacteria</taxon>
        <taxon>Sphingomonadales</taxon>
        <taxon>Sphingomonadaceae</taxon>
        <taxon>Sphingomonas</taxon>
    </lineage>
</organism>
<dbReference type="RefSeq" id="WP_264883396.1">
    <property type="nucleotide sequence ID" value="NZ_JAPDOB010000002.1"/>
</dbReference>
<keyword evidence="10" id="KW-1185">Reference proteome</keyword>
<evidence type="ECO:0000256" key="4">
    <source>
        <dbReference type="ARBA" id="ARBA00022989"/>
    </source>
</evidence>
<comment type="caution">
    <text evidence="9">The sequence shown here is derived from an EMBL/GenBank/DDBJ whole genome shotgun (WGS) entry which is preliminary data.</text>
</comment>
<accession>A0ABT3JHG3</accession>
<dbReference type="EMBL" id="JAPDOB010000002">
    <property type="protein sequence ID" value="MCW3798519.1"/>
    <property type="molecule type" value="Genomic_DNA"/>
</dbReference>
<dbReference type="InterPro" id="IPR002123">
    <property type="entry name" value="Plipid/glycerol_acylTrfase"/>
</dbReference>
<evidence type="ECO:0000256" key="7">
    <source>
        <dbReference type="ARBA" id="ARBA00023315"/>
    </source>
</evidence>
<keyword evidence="6" id="KW-0472">Membrane</keyword>
<keyword evidence="7 9" id="KW-0012">Acyltransferase</keyword>
<dbReference type="SMART" id="SM00563">
    <property type="entry name" value="PlsC"/>
    <property type="match status" value="1"/>
</dbReference>
<dbReference type="PANTHER" id="PTHR23063">
    <property type="entry name" value="PHOSPHOLIPID ACYLTRANSFERASE"/>
    <property type="match status" value="1"/>
</dbReference>
<keyword evidence="5" id="KW-0443">Lipid metabolism</keyword>
<name>A0ABT3JHG3_9SPHN</name>
<evidence type="ECO:0000256" key="1">
    <source>
        <dbReference type="ARBA" id="ARBA00004370"/>
    </source>
</evidence>
<evidence type="ECO:0000256" key="5">
    <source>
        <dbReference type="ARBA" id="ARBA00023098"/>
    </source>
</evidence>
<comment type="subcellular location">
    <subcellularLocation>
        <location evidence="1">Membrane</location>
    </subcellularLocation>
</comment>
<dbReference type="Pfam" id="PF01553">
    <property type="entry name" value="Acyltransferase"/>
    <property type="match status" value="1"/>
</dbReference>
<evidence type="ECO:0000256" key="2">
    <source>
        <dbReference type="ARBA" id="ARBA00022679"/>
    </source>
</evidence>
<dbReference type="CDD" id="cd07989">
    <property type="entry name" value="LPLAT_AGPAT-like"/>
    <property type="match status" value="1"/>
</dbReference>
<evidence type="ECO:0000256" key="6">
    <source>
        <dbReference type="ARBA" id="ARBA00023136"/>
    </source>
</evidence>
<dbReference type="PANTHER" id="PTHR23063:SF52">
    <property type="entry name" value="LYSOPHOSPHATIDYLCHOLINE ACYLTRANSFERASE"/>
    <property type="match status" value="1"/>
</dbReference>
<dbReference type="Proteomes" id="UP001526246">
    <property type="component" value="Unassembled WGS sequence"/>
</dbReference>
<evidence type="ECO:0000313" key="9">
    <source>
        <dbReference type="EMBL" id="MCW3798519.1"/>
    </source>
</evidence>
<proteinExistence type="predicted"/>
<evidence type="ECO:0000259" key="8">
    <source>
        <dbReference type="SMART" id="SM00563"/>
    </source>
</evidence>
<sequence>MAALLGWLLVCVLAHLVTRPFTRSPWPRRLLRGVAWLAGARVRSDGPAIAPRTLLIANHVSWLDIPVLAGATGCAFVAKDGLRAHPVMRWLCVENGTVFVDRGDRRGIAEQTAAMRAALATGRPLTLFPEGTVGDGGQLLPFRPALLSAFAPAPADTQLRPVAIDYNGAAPEFGWPQGESGVANFLRLLGRRGTVQVTLHLLPALTPSDNRKHLAAQAHDAIAAALAPSGVAPAAV</sequence>
<evidence type="ECO:0000313" key="10">
    <source>
        <dbReference type="Proteomes" id="UP001526246"/>
    </source>
</evidence>
<reference evidence="9 10" key="1">
    <citation type="submission" date="2022-10" db="EMBL/GenBank/DDBJ databases">
        <title>Sphingomonas sp.</title>
        <authorList>
            <person name="Jin C."/>
        </authorList>
    </citation>
    <scope>NUCLEOTIDE SEQUENCE [LARGE SCALE GENOMIC DNA]</scope>
    <source>
        <strain evidence="9 10">BN140010</strain>
    </source>
</reference>
<feature type="domain" description="Phospholipid/glycerol acyltransferase" evidence="8">
    <location>
        <begin position="53"/>
        <end position="167"/>
    </location>
</feature>
<keyword evidence="4" id="KW-1133">Transmembrane helix</keyword>
<gene>
    <name evidence="9" type="ORF">OMW55_11950</name>
</gene>
<protein>
    <submittedName>
        <fullName evidence="9">1-acyl-sn-glycerol-3-phosphate acyltransferase</fullName>
    </submittedName>
</protein>
<evidence type="ECO:0000256" key="3">
    <source>
        <dbReference type="ARBA" id="ARBA00022692"/>
    </source>
</evidence>
<keyword evidence="3" id="KW-0812">Transmembrane</keyword>
<keyword evidence="2" id="KW-0808">Transferase</keyword>